<reference evidence="4" key="1">
    <citation type="submission" date="2021-03" db="EMBL/GenBank/DDBJ databases">
        <title>Whole genome shotgun sequence of Actinoplanes auranticolor NBRC 12245.</title>
        <authorList>
            <person name="Komaki H."/>
            <person name="Tamura T."/>
        </authorList>
    </citation>
    <scope>NUCLEOTIDE SEQUENCE</scope>
    <source>
        <strain evidence="4">NBRC 12245</strain>
    </source>
</reference>
<evidence type="ECO:0000256" key="2">
    <source>
        <dbReference type="SAM" id="MobiDB-lite"/>
    </source>
</evidence>
<dbReference type="SUPFAM" id="SSF51735">
    <property type="entry name" value="NAD(P)-binding Rossmann-fold domains"/>
    <property type="match status" value="1"/>
</dbReference>
<dbReference type="InterPro" id="IPR028939">
    <property type="entry name" value="P5C_Rdtase_cat_N"/>
</dbReference>
<dbReference type="GO" id="GO:0016491">
    <property type="term" value="F:oxidoreductase activity"/>
    <property type="evidence" value="ECO:0007669"/>
    <property type="project" value="UniProtKB-KW"/>
</dbReference>
<dbReference type="EMBL" id="BOQL01000038">
    <property type="protein sequence ID" value="GIM71924.1"/>
    <property type="molecule type" value="Genomic_DNA"/>
</dbReference>
<evidence type="ECO:0000256" key="1">
    <source>
        <dbReference type="ARBA" id="ARBA00023002"/>
    </source>
</evidence>
<evidence type="ECO:0000313" key="4">
    <source>
        <dbReference type="EMBL" id="GIM71924.1"/>
    </source>
</evidence>
<protein>
    <submittedName>
        <fullName evidence="4">NADP oxidoreductase</fullName>
    </submittedName>
</protein>
<evidence type="ECO:0000259" key="3">
    <source>
        <dbReference type="Pfam" id="PF03807"/>
    </source>
</evidence>
<dbReference type="AlphaFoldDB" id="A0A919SHS5"/>
<proteinExistence type="predicted"/>
<dbReference type="Gene3D" id="3.40.50.720">
    <property type="entry name" value="NAD(P)-binding Rossmann-like Domain"/>
    <property type="match status" value="1"/>
</dbReference>
<evidence type="ECO:0000313" key="5">
    <source>
        <dbReference type="Proteomes" id="UP000681340"/>
    </source>
</evidence>
<keyword evidence="5" id="KW-1185">Reference proteome</keyword>
<sequence>MRIGIIGAGKAGATLARLFVDAGHDVAIAETPGTPGQRDPESPLDCPGRATGVDEAMRHGDIVVLAIPFGRYRDLPAEALSGKTVIDTTSYDRQRDGSVPELDDDRNATSSELVQHHLAGAHVVKAFTALPADHLREHRPSESSGERYGIAVSGDHTYAKRQVIDLAEQLGFEPVDAGDLAAGSRIGFPTDHGHHGSRTAPD</sequence>
<dbReference type="PANTHER" id="PTHR14239">
    <property type="entry name" value="DUDULIN-RELATED"/>
    <property type="match status" value="1"/>
</dbReference>
<feature type="region of interest" description="Disordered" evidence="2">
    <location>
        <begin position="183"/>
        <end position="202"/>
    </location>
</feature>
<dbReference type="InterPro" id="IPR051267">
    <property type="entry name" value="STEAP_metalloreductase"/>
</dbReference>
<gene>
    <name evidence="4" type="ORF">Aau02nite_48400</name>
</gene>
<comment type="caution">
    <text evidence="4">The sequence shown here is derived from an EMBL/GenBank/DDBJ whole genome shotgun (WGS) entry which is preliminary data.</text>
</comment>
<feature type="domain" description="Pyrroline-5-carboxylate reductase catalytic N-terminal" evidence="3">
    <location>
        <begin position="2"/>
        <end position="90"/>
    </location>
</feature>
<accession>A0A919SHS5</accession>
<organism evidence="4 5">
    <name type="scientific">Actinoplanes auranticolor</name>
    <dbReference type="NCBI Taxonomy" id="47988"/>
    <lineage>
        <taxon>Bacteria</taxon>
        <taxon>Bacillati</taxon>
        <taxon>Actinomycetota</taxon>
        <taxon>Actinomycetes</taxon>
        <taxon>Micromonosporales</taxon>
        <taxon>Micromonosporaceae</taxon>
        <taxon>Actinoplanes</taxon>
    </lineage>
</organism>
<dbReference type="Proteomes" id="UP000681340">
    <property type="component" value="Unassembled WGS sequence"/>
</dbReference>
<dbReference type="InterPro" id="IPR036291">
    <property type="entry name" value="NAD(P)-bd_dom_sf"/>
</dbReference>
<keyword evidence="1" id="KW-0560">Oxidoreductase</keyword>
<name>A0A919SHS5_9ACTN</name>
<dbReference type="Pfam" id="PF03807">
    <property type="entry name" value="F420_oxidored"/>
    <property type="match status" value="1"/>
</dbReference>